<reference evidence="1 2" key="1">
    <citation type="submission" date="2019-11" db="EMBL/GenBank/DDBJ databases">
        <title>Gordonia sp. nov., a novel actinobacterium isolated from mangrove soil in Hainan.</title>
        <authorList>
            <person name="Huang X."/>
            <person name="Xie Y."/>
            <person name="Chu X."/>
            <person name="Xiao K."/>
        </authorList>
    </citation>
    <scope>NUCLEOTIDE SEQUENCE [LARGE SCALE GENOMIC DNA]</scope>
    <source>
        <strain evidence="1 2">HNM0687</strain>
    </source>
</reference>
<gene>
    <name evidence="1" type="ORF">GIY30_06060</name>
</gene>
<protein>
    <recommendedName>
        <fullName evidence="3">ESX-1 secretion-associated protein</fullName>
    </recommendedName>
</protein>
<accession>A0A6L7GM06</accession>
<dbReference type="SUPFAM" id="SSF140453">
    <property type="entry name" value="EsxAB dimer-like"/>
    <property type="match status" value="1"/>
</dbReference>
<dbReference type="Proteomes" id="UP000475545">
    <property type="component" value="Unassembled WGS sequence"/>
</dbReference>
<dbReference type="AlphaFoldDB" id="A0A6L7GM06"/>
<dbReference type="RefSeq" id="WP_160900989.1">
    <property type="nucleotide sequence ID" value="NZ_CP102850.1"/>
</dbReference>
<dbReference type="InterPro" id="IPR022536">
    <property type="entry name" value="EspC"/>
</dbReference>
<dbReference type="Pfam" id="PF10824">
    <property type="entry name" value="T7SS_ESX_EspC"/>
    <property type="match status" value="1"/>
</dbReference>
<proteinExistence type="predicted"/>
<dbReference type="InterPro" id="IPR036689">
    <property type="entry name" value="ESAT-6-like_sf"/>
</dbReference>
<comment type="caution">
    <text evidence="1">The sequence shown here is derived from an EMBL/GenBank/DDBJ whole genome shotgun (WGS) entry which is preliminary data.</text>
</comment>
<organism evidence="1 2">
    <name type="scientific">Gordonia mangrovi</name>
    <dbReference type="NCBI Taxonomy" id="2665643"/>
    <lineage>
        <taxon>Bacteria</taxon>
        <taxon>Bacillati</taxon>
        <taxon>Actinomycetota</taxon>
        <taxon>Actinomycetes</taxon>
        <taxon>Mycobacteriales</taxon>
        <taxon>Gordoniaceae</taxon>
        <taxon>Gordonia</taxon>
    </lineage>
</organism>
<evidence type="ECO:0000313" key="2">
    <source>
        <dbReference type="Proteomes" id="UP000475545"/>
    </source>
</evidence>
<sequence>MADAEVDPSALREYSVAVDDASGAVSRSRLPDGFHDLAACMPGSSTAYASNTSVPVLRGALDDLADYYSDLSSAVRNAAGEFEGTDDDIAAKLRGVLESK</sequence>
<keyword evidence="2" id="KW-1185">Reference proteome</keyword>
<name>A0A6L7GM06_9ACTN</name>
<dbReference type="EMBL" id="WMBR01000001">
    <property type="protein sequence ID" value="MXP20920.1"/>
    <property type="molecule type" value="Genomic_DNA"/>
</dbReference>
<dbReference type="GO" id="GO:0009306">
    <property type="term" value="P:protein secretion"/>
    <property type="evidence" value="ECO:0007669"/>
    <property type="project" value="InterPro"/>
</dbReference>
<evidence type="ECO:0000313" key="1">
    <source>
        <dbReference type="EMBL" id="MXP20920.1"/>
    </source>
</evidence>
<evidence type="ECO:0008006" key="3">
    <source>
        <dbReference type="Google" id="ProtNLM"/>
    </source>
</evidence>